<keyword evidence="3" id="KW-1185">Reference proteome</keyword>
<protein>
    <submittedName>
        <fullName evidence="2">Uncharacterized protein</fullName>
    </submittedName>
</protein>
<sequence>MAASSEIMRGHVALALKAQVGCGCLPLNLASPDDVEGLPSERQGVSMLFQGAQLTMETPHPSTPCPPPSLKDFPPTFSRDLLTQTSALQPPDLGTLGLGQGKQWPCRPSTVPRDEEGRPVRVTLGSPLGLLCAYVPGGNPSGCLLFSSSTL</sequence>
<evidence type="ECO:0000313" key="3">
    <source>
        <dbReference type="Proteomes" id="UP001176941"/>
    </source>
</evidence>
<organism evidence="2 3">
    <name type="scientific">Rangifer tarandus platyrhynchus</name>
    <name type="common">Svalbard reindeer</name>
    <dbReference type="NCBI Taxonomy" id="3082113"/>
    <lineage>
        <taxon>Eukaryota</taxon>
        <taxon>Metazoa</taxon>
        <taxon>Chordata</taxon>
        <taxon>Craniata</taxon>
        <taxon>Vertebrata</taxon>
        <taxon>Euteleostomi</taxon>
        <taxon>Mammalia</taxon>
        <taxon>Eutheria</taxon>
        <taxon>Laurasiatheria</taxon>
        <taxon>Artiodactyla</taxon>
        <taxon>Ruminantia</taxon>
        <taxon>Pecora</taxon>
        <taxon>Cervidae</taxon>
        <taxon>Odocoileinae</taxon>
        <taxon>Rangifer</taxon>
    </lineage>
</organism>
<proteinExistence type="predicted"/>
<evidence type="ECO:0000313" key="2">
    <source>
        <dbReference type="EMBL" id="CAI9178191.1"/>
    </source>
</evidence>
<dbReference type="Proteomes" id="UP001176941">
    <property type="component" value="Chromosome 7"/>
</dbReference>
<gene>
    <name evidence="2" type="ORF">MRATA1EN1_LOCUS27153</name>
</gene>
<name>A0ABN8ZYV4_RANTA</name>
<evidence type="ECO:0000256" key="1">
    <source>
        <dbReference type="SAM" id="MobiDB-lite"/>
    </source>
</evidence>
<feature type="region of interest" description="Disordered" evidence="1">
    <location>
        <begin position="53"/>
        <end position="118"/>
    </location>
</feature>
<accession>A0ABN8ZYV4</accession>
<dbReference type="EMBL" id="OX459943">
    <property type="protein sequence ID" value="CAI9178191.1"/>
    <property type="molecule type" value="Genomic_DNA"/>
</dbReference>
<reference evidence="2" key="1">
    <citation type="submission" date="2023-04" db="EMBL/GenBank/DDBJ databases">
        <authorList>
            <consortium name="ELIXIR-Norway"/>
        </authorList>
    </citation>
    <scope>NUCLEOTIDE SEQUENCE [LARGE SCALE GENOMIC DNA]</scope>
</reference>